<dbReference type="VEuPathDB" id="FungiDB:UREG_06783"/>
<organism evidence="1 2">
    <name type="scientific">Uncinocarpus reesii (strain UAMH 1704)</name>
    <dbReference type="NCBI Taxonomy" id="336963"/>
    <lineage>
        <taxon>Eukaryota</taxon>
        <taxon>Fungi</taxon>
        <taxon>Dikarya</taxon>
        <taxon>Ascomycota</taxon>
        <taxon>Pezizomycotina</taxon>
        <taxon>Eurotiomycetes</taxon>
        <taxon>Eurotiomycetidae</taxon>
        <taxon>Onygenales</taxon>
        <taxon>Onygenaceae</taxon>
        <taxon>Uncinocarpus</taxon>
    </lineage>
</organism>
<keyword evidence="2" id="KW-1185">Reference proteome</keyword>
<dbReference type="Proteomes" id="UP000002058">
    <property type="component" value="Unassembled WGS sequence"/>
</dbReference>
<accession>C4JW41</accession>
<dbReference type="RefSeq" id="XP_002583816.1">
    <property type="nucleotide sequence ID" value="XM_002583770.1"/>
</dbReference>
<reference evidence="2" key="1">
    <citation type="journal article" date="2009" name="Genome Res.">
        <title>Comparative genomic analyses of the human fungal pathogens Coccidioides and their relatives.</title>
        <authorList>
            <person name="Sharpton T.J."/>
            <person name="Stajich J.E."/>
            <person name="Rounsley S.D."/>
            <person name="Gardner M.J."/>
            <person name="Wortman J.R."/>
            <person name="Jordar V.S."/>
            <person name="Maiti R."/>
            <person name="Kodira C.D."/>
            <person name="Neafsey D.E."/>
            <person name="Zeng Q."/>
            <person name="Hung C.-Y."/>
            <person name="McMahan C."/>
            <person name="Muszewska A."/>
            <person name="Grynberg M."/>
            <person name="Mandel M.A."/>
            <person name="Kellner E.M."/>
            <person name="Barker B.M."/>
            <person name="Galgiani J.N."/>
            <person name="Orbach M.J."/>
            <person name="Kirkland T.N."/>
            <person name="Cole G.T."/>
            <person name="Henn M.R."/>
            <person name="Birren B.W."/>
            <person name="Taylor J.W."/>
        </authorList>
    </citation>
    <scope>NUCLEOTIDE SEQUENCE [LARGE SCALE GENOMIC DNA]</scope>
    <source>
        <strain evidence="2">UAMH 1704</strain>
    </source>
</reference>
<dbReference type="GeneID" id="8442971"/>
<gene>
    <name evidence="1" type="ORF">UREG_06783</name>
</gene>
<dbReference type="EMBL" id="CH476618">
    <property type="protein sequence ID" value="EEP81918.1"/>
    <property type="molecule type" value="Genomic_DNA"/>
</dbReference>
<dbReference type="InParanoid" id="C4JW41"/>
<protein>
    <submittedName>
        <fullName evidence="1">Uncharacterized protein</fullName>
    </submittedName>
</protein>
<dbReference type="KEGG" id="ure:UREG_06783"/>
<dbReference type="HOGENOM" id="CLU_2198951_0_0_1"/>
<proteinExistence type="predicted"/>
<evidence type="ECO:0000313" key="1">
    <source>
        <dbReference type="EMBL" id="EEP81918.1"/>
    </source>
</evidence>
<dbReference type="AlphaFoldDB" id="C4JW41"/>
<sequence length="108" mass="11907">MGKIRETDNSIVGTLNLRHDPQKARNVNPTPSLQSLATSSAIEMTNLVRVRNQHGRDVTRGNPQDTMLMTSLLLTTPRDTEDTEITVVAKSRELSGRATEGITTSYDL</sequence>
<name>C4JW41_UNCRE</name>
<evidence type="ECO:0000313" key="2">
    <source>
        <dbReference type="Proteomes" id="UP000002058"/>
    </source>
</evidence>